<gene>
    <name evidence="1" type="ORF">P3X46_012230</name>
</gene>
<keyword evidence="2" id="KW-1185">Reference proteome</keyword>
<reference evidence="1" key="1">
    <citation type="journal article" date="2023" name="Plant Biotechnol. J.">
        <title>Chromosome-level wild Hevea brasiliensis genome provides new tools for genomic-assisted breeding and valuable loci to elevate rubber yield.</title>
        <authorList>
            <person name="Cheng H."/>
            <person name="Song X."/>
            <person name="Hu Y."/>
            <person name="Wu T."/>
            <person name="Yang Q."/>
            <person name="An Z."/>
            <person name="Feng S."/>
            <person name="Deng Z."/>
            <person name="Wu W."/>
            <person name="Zeng X."/>
            <person name="Tu M."/>
            <person name="Wang X."/>
            <person name="Huang H."/>
        </authorList>
    </citation>
    <scope>NUCLEOTIDE SEQUENCE</scope>
    <source>
        <strain evidence="1">MT/VB/25A 57/8</strain>
    </source>
</reference>
<dbReference type="Pfam" id="PF14223">
    <property type="entry name" value="Retrotran_gag_2"/>
    <property type="match status" value="1"/>
</dbReference>
<proteinExistence type="predicted"/>
<dbReference type="EMBL" id="JARPOI010000007">
    <property type="protein sequence ID" value="KAJ9176972.1"/>
    <property type="molecule type" value="Genomic_DNA"/>
</dbReference>
<accession>A0ABQ9M9K4</accession>
<comment type="caution">
    <text evidence="1">The sequence shown here is derived from an EMBL/GenBank/DDBJ whole genome shotgun (WGS) entry which is preliminary data.</text>
</comment>
<evidence type="ECO:0000313" key="1">
    <source>
        <dbReference type="EMBL" id="KAJ9176972.1"/>
    </source>
</evidence>
<organism evidence="1 2">
    <name type="scientific">Hevea brasiliensis</name>
    <name type="common">Para rubber tree</name>
    <name type="synonym">Siphonia brasiliensis</name>
    <dbReference type="NCBI Taxonomy" id="3981"/>
    <lineage>
        <taxon>Eukaryota</taxon>
        <taxon>Viridiplantae</taxon>
        <taxon>Streptophyta</taxon>
        <taxon>Embryophyta</taxon>
        <taxon>Tracheophyta</taxon>
        <taxon>Spermatophyta</taxon>
        <taxon>Magnoliopsida</taxon>
        <taxon>eudicotyledons</taxon>
        <taxon>Gunneridae</taxon>
        <taxon>Pentapetalae</taxon>
        <taxon>rosids</taxon>
        <taxon>fabids</taxon>
        <taxon>Malpighiales</taxon>
        <taxon>Euphorbiaceae</taxon>
        <taxon>Crotonoideae</taxon>
        <taxon>Micrandreae</taxon>
        <taxon>Hevea</taxon>
    </lineage>
</organism>
<dbReference type="Proteomes" id="UP001174677">
    <property type="component" value="Chromosome 7"/>
</dbReference>
<protein>
    <recommendedName>
        <fullName evidence="3">Retrotransposon Copia-like N-terminal domain-containing protein</fullName>
    </recommendedName>
</protein>
<name>A0ABQ9M9K4_HEVBR</name>
<sequence length="155" mass="18336">MAQRSNPLSCIIDENRLTGPNFSDWLRNLRIVLNIDRIGYVLDSKIPGPLPTGATEEEHDILRKWHEDDMQVKCYMLASMTNQLQKQHEKMQTSPKILNHLQELFSENNRMARYQISKQLFKMKMHEGQDVREHVHTMIRLIKQLEALDFSMDFL</sequence>
<evidence type="ECO:0000313" key="2">
    <source>
        <dbReference type="Proteomes" id="UP001174677"/>
    </source>
</evidence>
<evidence type="ECO:0008006" key="3">
    <source>
        <dbReference type="Google" id="ProtNLM"/>
    </source>
</evidence>